<gene>
    <name evidence="2" type="ORF">DLJ53_17370</name>
</gene>
<reference evidence="2 3" key="1">
    <citation type="submission" date="2018-05" db="EMBL/GenBank/DDBJ databases">
        <title>Acuticoccus sediminis sp. nov., isolated from deep-sea sediment of Indian Ocean.</title>
        <authorList>
            <person name="Liu X."/>
            <person name="Lai Q."/>
            <person name="Du Y."/>
            <person name="Sun F."/>
            <person name="Zhang X."/>
            <person name="Wang S."/>
            <person name="Shao Z."/>
        </authorList>
    </citation>
    <scope>NUCLEOTIDE SEQUENCE [LARGE SCALE GENOMIC DNA]</scope>
    <source>
        <strain evidence="2 3">PTG4-2</strain>
    </source>
</reference>
<dbReference type="Pfam" id="PF02566">
    <property type="entry name" value="OsmC"/>
    <property type="match status" value="1"/>
</dbReference>
<feature type="domain" description="Serine aminopeptidase S33" evidence="1">
    <location>
        <begin position="45"/>
        <end position="132"/>
    </location>
</feature>
<dbReference type="InterPro" id="IPR003718">
    <property type="entry name" value="OsmC/Ohr_fam"/>
</dbReference>
<dbReference type="PANTHER" id="PTHR39624">
    <property type="entry name" value="PROTEIN INVOLVED IN RIMO-MEDIATED BETA-METHYLTHIOLATION OF RIBOSOMAL PROTEIN S12 YCAO"/>
    <property type="match status" value="1"/>
</dbReference>
<name>A0A8B2NMT0_9HYPH</name>
<dbReference type="AlphaFoldDB" id="A0A8B2NMT0"/>
<comment type="caution">
    <text evidence="2">The sequence shown here is derived from an EMBL/GenBank/DDBJ whole genome shotgun (WGS) entry which is preliminary data.</text>
</comment>
<dbReference type="SUPFAM" id="SSF53474">
    <property type="entry name" value="alpha/beta-Hydrolases"/>
    <property type="match status" value="1"/>
</dbReference>
<dbReference type="Proteomes" id="UP000249590">
    <property type="component" value="Unassembled WGS sequence"/>
</dbReference>
<sequence length="404" mass="42685">MTELKVKGALGAELAALVDRPAGPIRAVALFAHCFTCGKDLRAAKLIARRLADKGIATVRFDFTGLGASGGEFASTHFSSNVGDLVKMADAMREGIGAPQILIGHSLGGAAVLVAASQIPEVKAVATIAAPADAEHVTHNFAADLARIEEDGEARVTLAGREFTIRREFLEDLRTHQVTDHVRALKAALLVMHAPLDNYVGIDNATRIFVAARHPKSFVSLGSADHLLSNPDDAQYAADIVAAWASRFVLETPAPDVSGPPDGARAVALDGAFKTALTASGYPLIADEPAEIGGEGAGPTPYDLLSSALAACTLMTMRMYGARKGWSVDATVDVTHGKVHKDDCEECMDVDAGKDGRIDRFERVIRFGPGTDPENHARLAEIANRCPVHLTLERGAAVVTRTET</sequence>
<evidence type="ECO:0000313" key="2">
    <source>
        <dbReference type="EMBL" id="RAI00996.1"/>
    </source>
</evidence>
<keyword evidence="3" id="KW-1185">Reference proteome</keyword>
<dbReference type="Pfam" id="PF12146">
    <property type="entry name" value="Hydrolase_4"/>
    <property type="match status" value="1"/>
</dbReference>
<dbReference type="Gene3D" id="3.30.300.20">
    <property type="match status" value="1"/>
</dbReference>
<dbReference type="InterPro" id="IPR029058">
    <property type="entry name" value="AB_hydrolase_fold"/>
</dbReference>
<dbReference type="OrthoDB" id="9789573at2"/>
<dbReference type="InterPro" id="IPR022742">
    <property type="entry name" value="Hydrolase_4"/>
</dbReference>
<dbReference type="PANTHER" id="PTHR39624:SF2">
    <property type="entry name" value="OSMC-LIKE PROTEIN"/>
    <property type="match status" value="1"/>
</dbReference>
<proteinExistence type="predicted"/>
<dbReference type="EMBL" id="QHHQ01000003">
    <property type="protein sequence ID" value="RAI00996.1"/>
    <property type="molecule type" value="Genomic_DNA"/>
</dbReference>
<evidence type="ECO:0000313" key="3">
    <source>
        <dbReference type="Proteomes" id="UP000249590"/>
    </source>
</evidence>
<dbReference type="InterPro" id="IPR015946">
    <property type="entry name" value="KH_dom-like_a/b"/>
</dbReference>
<evidence type="ECO:0000259" key="1">
    <source>
        <dbReference type="Pfam" id="PF12146"/>
    </source>
</evidence>
<dbReference type="InterPro" id="IPR036102">
    <property type="entry name" value="OsmC/Ohrsf"/>
</dbReference>
<dbReference type="Gene3D" id="3.40.50.1820">
    <property type="entry name" value="alpha/beta hydrolase"/>
    <property type="match status" value="1"/>
</dbReference>
<protein>
    <submittedName>
        <fullName evidence="2">Osmotically inducible protein C</fullName>
    </submittedName>
</protein>
<dbReference type="SUPFAM" id="SSF82784">
    <property type="entry name" value="OsmC-like"/>
    <property type="match status" value="1"/>
</dbReference>
<organism evidence="2 3">
    <name type="scientific">Acuticoccus sediminis</name>
    <dbReference type="NCBI Taxonomy" id="2184697"/>
    <lineage>
        <taxon>Bacteria</taxon>
        <taxon>Pseudomonadati</taxon>
        <taxon>Pseudomonadota</taxon>
        <taxon>Alphaproteobacteria</taxon>
        <taxon>Hyphomicrobiales</taxon>
        <taxon>Amorphaceae</taxon>
        <taxon>Acuticoccus</taxon>
    </lineage>
</organism>
<accession>A0A8B2NMT0</accession>